<sequence>MVQSQFSLSWDSYKASICNGFSSLQQNGEFVDMTIAADGHFVKVHQVLVALSSPYLKNLITSAPCQHPVIFLNNVSHRTLCLLLEYIYTGEVVVPADCLSSFAETAKALYIRGLENIGTARNLPVKMSVNMPQLDESETCHVTGTKRVAVPSTDRIEEVSLPASASKIFFKQDPSKPNKRKKANTSTSPHDDSHEFVDLMDESGAHNDNDDENDDDDFKLDGTTKPSDYKSSSNLQFTVSIRGSLQVILNRYIYNLHSTTSRSGLRRWRCVDYRNNKCSAFVVTKGNVVLNRANLHNHSFHDKKILAKIEKKSVYSAIDEVEGYKEQLAEAQANFLTIDDFGDDINNKSDTTTGLKDKRSWLLCKDILFLRRPGFATHNTIMLKHLTLLCFATYVCNALPVQNEYQKYLELDEVKSFREYVRIDTSKEENLKNAVDFWIRQATDVGLPYAVYAPAGRPIFVATWAGSNPTLPSIMLNTHMDVVPVDEREWLYPPFSAHMDMNGDIYGRGTQDTKDVAIQYIEAVRRLKKDNVTLTRTLHLTVMADEESGGKYGIKAFIKTPEFKALNIGFALDEGLASRNETLFATYVDRRPWQMEFVVHGEGGHGLAMPHESAMEKAQRLINAVMSYREAHMEKMKTKTRTEFGGLTSVNINMINGGLAPNIIPSSISIVVDMRLSMIADIQEIQSLVDSWIHEAGNNTDVKYLRRDTVSASTAVDDSNPYWVSMRNTLSNMGLKVIPVVCPATSDMLVLRNLGIPALGFTTKSNTIPRLHGKNEYQNVKTFLEGINIYTELIKNLGNVPEQQKI</sequence>
<dbReference type="GeneID" id="113497408"/>
<dbReference type="InterPro" id="IPR002933">
    <property type="entry name" value="Peptidase_M20"/>
</dbReference>
<keyword evidence="2 6" id="KW-0479">Metal-binding</keyword>
<dbReference type="Gene3D" id="1.10.150.900">
    <property type="match status" value="1"/>
</dbReference>
<evidence type="ECO:0000259" key="8">
    <source>
        <dbReference type="PROSITE" id="PS50097"/>
    </source>
</evidence>
<feature type="binding site" evidence="6">
    <location>
        <position position="512"/>
    </location>
    <ligand>
        <name>Zn(2+)</name>
        <dbReference type="ChEBI" id="CHEBI:29105"/>
        <label>2</label>
    </ligand>
</feature>
<evidence type="ECO:0000256" key="2">
    <source>
        <dbReference type="ARBA" id="ARBA00022723"/>
    </source>
</evidence>
<dbReference type="Gene3D" id="2.20.25.240">
    <property type="match status" value="1"/>
</dbReference>
<dbReference type="GO" id="GO:0005737">
    <property type="term" value="C:cytoplasm"/>
    <property type="evidence" value="ECO:0007669"/>
    <property type="project" value="InterPro"/>
</dbReference>
<evidence type="ECO:0000256" key="3">
    <source>
        <dbReference type="ARBA" id="ARBA00022771"/>
    </source>
</evidence>
<feature type="binding site" evidence="6">
    <location>
        <position position="772"/>
    </location>
    <ligand>
        <name>Zn(2+)</name>
        <dbReference type="ChEBI" id="CHEBI:29105"/>
        <label>2</label>
    </ligand>
</feature>
<accession>A0A7E5VWN4</accession>
<dbReference type="PROSITE" id="PS50097">
    <property type="entry name" value="BTB"/>
    <property type="match status" value="1"/>
</dbReference>
<dbReference type="Proteomes" id="UP000322000">
    <property type="component" value="Chromosome 9"/>
</dbReference>
<dbReference type="Pfam" id="PF00651">
    <property type="entry name" value="BTB"/>
    <property type="match status" value="1"/>
</dbReference>
<comment type="cofactor">
    <cofactor evidence="6">
        <name>Zn(2+)</name>
        <dbReference type="ChEBI" id="CHEBI:29105"/>
    </cofactor>
    <text evidence="6">Binds 2 Zn(2+) ions per subunit.</text>
</comment>
<keyword evidence="3" id="KW-0863">Zinc-finger</keyword>
<protein>
    <submittedName>
        <fullName evidence="10">Uncharacterized protein LOC113497408</fullName>
    </submittedName>
</protein>
<dbReference type="Pfam" id="PF04500">
    <property type="entry name" value="FLYWCH"/>
    <property type="match status" value="1"/>
</dbReference>
<proteinExistence type="predicted"/>
<evidence type="ECO:0000313" key="9">
    <source>
        <dbReference type="Proteomes" id="UP000322000"/>
    </source>
</evidence>
<name>A0A7E5VWN4_TRINI</name>
<reference evidence="10" key="1">
    <citation type="submission" date="2025-08" db="UniProtKB">
        <authorList>
            <consortium name="RefSeq"/>
        </authorList>
    </citation>
    <scope>IDENTIFICATION</scope>
</reference>
<dbReference type="Pfam" id="PF01546">
    <property type="entry name" value="Peptidase_M20"/>
    <property type="match status" value="1"/>
</dbReference>
<evidence type="ECO:0000256" key="1">
    <source>
        <dbReference type="ARBA" id="ARBA00022490"/>
    </source>
</evidence>
<feature type="active site" evidence="5">
    <location>
        <position position="481"/>
    </location>
</feature>
<dbReference type="NCBIfam" id="TIGR01880">
    <property type="entry name" value="Ac-peptdase-euk"/>
    <property type="match status" value="1"/>
</dbReference>
<dbReference type="Gene3D" id="3.40.630.10">
    <property type="entry name" value="Zn peptidases"/>
    <property type="match status" value="1"/>
</dbReference>
<organism evidence="9 10">
    <name type="scientific">Trichoplusia ni</name>
    <name type="common">Cabbage looper</name>
    <dbReference type="NCBI Taxonomy" id="7111"/>
    <lineage>
        <taxon>Eukaryota</taxon>
        <taxon>Metazoa</taxon>
        <taxon>Ecdysozoa</taxon>
        <taxon>Arthropoda</taxon>
        <taxon>Hexapoda</taxon>
        <taxon>Insecta</taxon>
        <taxon>Pterygota</taxon>
        <taxon>Neoptera</taxon>
        <taxon>Endopterygota</taxon>
        <taxon>Lepidoptera</taxon>
        <taxon>Glossata</taxon>
        <taxon>Ditrysia</taxon>
        <taxon>Noctuoidea</taxon>
        <taxon>Noctuidae</taxon>
        <taxon>Plusiinae</taxon>
        <taxon>Trichoplusia</taxon>
    </lineage>
</organism>
<evidence type="ECO:0000313" key="10">
    <source>
        <dbReference type="RefSeq" id="XP_026732753.1"/>
    </source>
</evidence>
<dbReference type="Gene3D" id="3.30.710.10">
    <property type="entry name" value="Potassium Channel Kv1.1, Chain A"/>
    <property type="match status" value="1"/>
</dbReference>
<dbReference type="InterPro" id="IPR007588">
    <property type="entry name" value="Znf_FLYWCH"/>
</dbReference>
<keyword evidence="4 6" id="KW-0862">Zinc</keyword>
<dbReference type="InterPro" id="IPR000210">
    <property type="entry name" value="BTB/POZ_dom"/>
</dbReference>
<evidence type="ECO:0000256" key="4">
    <source>
        <dbReference type="ARBA" id="ARBA00022833"/>
    </source>
</evidence>
<evidence type="ECO:0000256" key="6">
    <source>
        <dbReference type="PIRSR" id="PIRSR610159-2"/>
    </source>
</evidence>
<dbReference type="GO" id="GO:0006520">
    <property type="term" value="P:amino acid metabolic process"/>
    <property type="evidence" value="ECO:0007669"/>
    <property type="project" value="InterPro"/>
</dbReference>
<dbReference type="InterPro" id="IPR036264">
    <property type="entry name" value="Bact_exopeptidase_dim_dom"/>
</dbReference>
<dbReference type="InterPro" id="IPR010159">
    <property type="entry name" value="N-acyl_aa_amidohydrolase"/>
</dbReference>
<feature type="binding site" evidence="6">
    <location>
        <position position="512"/>
    </location>
    <ligand>
        <name>Zn(2+)</name>
        <dbReference type="ChEBI" id="CHEBI:29105"/>
        <label>1</label>
    </ligand>
</feature>
<dbReference type="SUPFAM" id="SSF53187">
    <property type="entry name" value="Zn-dependent exopeptidases"/>
    <property type="match status" value="1"/>
</dbReference>
<evidence type="ECO:0000256" key="7">
    <source>
        <dbReference type="SAM" id="MobiDB-lite"/>
    </source>
</evidence>
<dbReference type="SMART" id="SM00225">
    <property type="entry name" value="BTB"/>
    <property type="match status" value="1"/>
</dbReference>
<dbReference type="KEGG" id="tnl:113497408"/>
<dbReference type="Gene3D" id="3.30.70.360">
    <property type="match status" value="1"/>
</dbReference>
<dbReference type="AlphaFoldDB" id="A0A7E5VWN4"/>
<dbReference type="InterPro" id="IPR052083">
    <property type="entry name" value="Aminoacylase-1_M20A"/>
</dbReference>
<dbReference type="PANTHER" id="PTHR45892">
    <property type="entry name" value="AMINOACYLASE-1"/>
    <property type="match status" value="1"/>
</dbReference>
<dbReference type="GO" id="GO:0008270">
    <property type="term" value="F:zinc ion binding"/>
    <property type="evidence" value="ECO:0007669"/>
    <property type="project" value="UniProtKB-KW"/>
</dbReference>
<feature type="compositionally biased region" description="Basic and acidic residues" evidence="7">
    <location>
        <begin position="189"/>
        <end position="208"/>
    </location>
</feature>
<feature type="active site" description="Proton acceptor" evidence="5">
    <location>
        <position position="546"/>
    </location>
</feature>
<feature type="binding site" evidence="6">
    <location>
        <position position="547"/>
    </location>
    <ligand>
        <name>Zn(2+)</name>
        <dbReference type="ChEBI" id="CHEBI:29105"/>
        <label>2</label>
    </ligand>
</feature>
<dbReference type="InterPro" id="IPR011333">
    <property type="entry name" value="SKP1/BTB/POZ_sf"/>
</dbReference>
<gene>
    <name evidence="10" type="primary">LOC113497408</name>
</gene>
<dbReference type="CDD" id="cd18315">
    <property type="entry name" value="BTB_POZ_BAB-like"/>
    <property type="match status" value="1"/>
</dbReference>
<dbReference type="PANTHER" id="PTHR45892:SF1">
    <property type="entry name" value="AMINOACYLASE-1"/>
    <property type="match status" value="1"/>
</dbReference>
<dbReference type="Pfam" id="PF07687">
    <property type="entry name" value="M20_dimer"/>
    <property type="match status" value="1"/>
</dbReference>
<feature type="compositionally biased region" description="Acidic residues" evidence="7">
    <location>
        <begin position="209"/>
        <end position="218"/>
    </location>
</feature>
<dbReference type="InParanoid" id="A0A7E5VWN4"/>
<feature type="region of interest" description="Disordered" evidence="7">
    <location>
        <begin position="171"/>
        <end position="231"/>
    </location>
</feature>
<feature type="binding site" evidence="6">
    <location>
        <position position="574"/>
    </location>
    <ligand>
        <name>Zn(2+)</name>
        <dbReference type="ChEBI" id="CHEBI:29105"/>
        <label>1</label>
    </ligand>
</feature>
<dbReference type="GO" id="GO:0004046">
    <property type="term" value="F:aminoacylase activity"/>
    <property type="evidence" value="ECO:0007669"/>
    <property type="project" value="InterPro"/>
</dbReference>
<dbReference type="SUPFAM" id="SSF54695">
    <property type="entry name" value="POZ domain"/>
    <property type="match status" value="1"/>
</dbReference>
<evidence type="ECO:0000256" key="5">
    <source>
        <dbReference type="PIRSR" id="PIRSR610159-1"/>
    </source>
</evidence>
<dbReference type="OrthoDB" id="3064516at2759"/>
<keyword evidence="9" id="KW-1185">Reference proteome</keyword>
<dbReference type="RefSeq" id="XP_026732753.1">
    <property type="nucleotide sequence ID" value="XM_026876952.1"/>
</dbReference>
<dbReference type="SUPFAM" id="SSF55031">
    <property type="entry name" value="Bacterial exopeptidase dimerisation domain"/>
    <property type="match status" value="1"/>
</dbReference>
<keyword evidence="1" id="KW-0963">Cytoplasm</keyword>
<feature type="domain" description="BTB" evidence="8">
    <location>
        <begin position="31"/>
        <end position="96"/>
    </location>
</feature>
<feature type="binding site" evidence="6">
    <location>
        <position position="479"/>
    </location>
    <ligand>
        <name>Zn(2+)</name>
        <dbReference type="ChEBI" id="CHEBI:29105"/>
        <label>1</label>
    </ligand>
</feature>
<dbReference type="InterPro" id="IPR011650">
    <property type="entry name" value="Peptidase_M20_dimer"/>
</dbReference>